<dbReference type="RefSeq" id="WP_068116882.1">
    <property type="nucleotide sequence ID" value="NZ_CCXJ01000051.1"/>
</dbReference>
<dbReference type="EMBL" id="JAUSQM010000001">
    <property type="protein sequence ID" value="MDP9820459.1"/>
    <property type="molecule type" value="Genomic_DNA"/>
</dbReference>
<gene>
    <name evidence="1" type="ORF">J2S59_000268</name>
</gene>
<accession>A0ABT9NJ64</accession>
<dbReference type="Proteomes" id="UP001240447">
    <property type="component" value="Unassembled WGS sequence"/>
</dbReference>
<evidence type="ECO:0000313" key="2">
    <source>
        <dbReference type="Proteomes" id="UP001240447"/>
    </source>
</evidence>
<name>A0ABT9NJ64_9ACTN</name>
<organism evidence="1 2">
    <name type="scientific">Nocardioides massiliensis</name>
    <dbReference type="NCBI Taxonomy" id="1325935"/>
    <lineage>
        <taxon>Bacteria</taxon>
        <taxon>Bacillati</taxon>
        <taxon>Actinomycetota</taxon>
        <taxon>Actinomycetes</taxon>
        <taxon>Propionibacteriales</taxon>
        <taxon>Nocardioidaceae</taxon>
        <taxon>Nocardioides</taxon>
    </lineage>
</organism>
<protein>
    <submittedName>
        <fullName evidence="1">ADP-dependent phosphofructokinase/glucokinase</fullName>
    </submittedName>
</protein>
<sequence length="91" mass="9461">MALFGITVIESPHLPTYPSPGTDARRIVRHGMADVLAWLGEDVGPKPGEPTHAFLIGSTLAASAAMVGRLRSLPDPTTALRAGLAGWGDSD</sequence>
<evidence type="ECO:0000313" key="1">
    <source>
        <dbReference type="EMBL" id="MDP9820459.1"/>
    </source>
</evidence>
<reference evidence="1 2" key="1">
    <citation type="submission" date="2023-07" db="EMBL/GenBank/DDBJ databases">
        <title>Sequencing the genomes of 1000 actinobacteria strains.</title>
        <authorList>
            <person name="Klenk H.-P."/>
        </authorList>
    </citation>
    <scope>NUCLEOTIDE SEQUENCE [LARGE SCALE GENOMIC DNA]</scope>
    <source>
        <strain evidence="1 2">GD13</strain>
    </source>
</reference>
<keyword evidence="2" id="KW-1185">Reference proteome</keyword>
<proteinExistence type="predicted"/>
<comment type="caution">
    <text evidence="1">The sequence shown here is derived from an EMBL/GenBank/DDBJ whole genome shotgun (WGS) entry which is preliminary data.</text>
</comment>